<gene>
    <name evidence="1" type="ORF">BT96DRAFT_816734</name>
</gene>
<name>A0A6A4HXA4_9AGAR</name>
<reference evidence="1" key="1">
    <citation type="journal article" date="2019" name="Environ. Microbiol.">
        <title>Fungal ecological strategies reflected in gene transcription - a case study of two litter decomposers.</title>
        <authorList>
            <person name="Barbi F."/>
            <person name="Kohler A."/>
            <person name="Barry K."/>
            <person name="Baskaran P."/>
            <person name="Daum C."/>
            <person name="Fauchery L."/>
            <person name="Ihrmark K."/>
            <person name="Kuo A."/>
            <person name="LaButti K."/>
            <person name="Lipzen A."/>
            <person name="Morin E."/>
            <person name="Grigoriev I.V."/>
            <person name="Henrissat B."/>
            <person name="Lindahl B."/>
            <person name="Martin F."/>
        </authorList>
    </citation>
    <scope>NUCLEOTIDE SEQUENCE</scope>
    <source>
        <strain evidence="1">JB14</strain>
    </source>
</reference>
<dbReference type="OrthoDB" id="3256444at2759"/>
<sequence>NEISTLCRHLGLKHEVCFFSHGVKPNNFTSMIPKDIKIRKNAVEAAAASQTVIDDHAVPLPRKEWVLPYLDELFQQAAIEWLIETDQPISALEHPRFWEMIGTAARTTNSVKIPNCKATHQSIIALFKKNLYNLWTRFAVNDFCCYMVLSAYCGGEN</sequence>
<dbReference type="AlphaFoldDB" id="A0A6A4HXA4"/>
<keyword evidence="2" id="KW-1185">Reference proteome</keyword>
<evidence type="ECO:0000313" key="2">
    <source>
        <dbReference type="Proteomes" id="UP000799118"/>
    </source>
</evidence>
<protein>
    <submittedName>
        <fullName evidence="1">Uncharacterized protein</fullName>
    </submittedName>
</protein>
<accession>A0A6A4HXA4</accession>
<organism evidence="1 2">
    <name type="scientific">Gymnopus androsaceus JB14</name>
    <dbReference type="NCBI Taxonomy" id="1447944"/>
    <lineage>
        <taxon>Eukaryota</taxon>
        <taxon>Fungi</taxon>
        <taxon>Dikarya</taxon>
        <taxon>Basidiomycota</taxon>
        <taxon>Agaricomycotina</taxon>
        <taxon>Agaricomycetes</taxon>
        <taxon>Agaricomycetidae</taxon>
        <taxon>Agaricales</taxon>
        <taxon>Marasmiineae</taxon>
        <taxon>Omphalotaceae</taxon>
        <taxon>Gymnopus</taxon>
    </lineage>
</organism>
<dbReference type="Proteomes" id="UP000799118">
    <property type="component" value="Unassembled WGS sequence"/>
</dbReference>
<evidence type="ECO:0000313" key="1">
    <source>
        <dbReference type="EMBL" id="KAE9402350.1"/>
    </source>
</evidence>
<dbReference type="EMBL" id="ML769436">
    <property type="protein sequence ID" value="KAE9402350.1"/>
    <property type="molecule type" value="Genomic_DNA"/>
</dbReference>
<proteinExistence type="predicted"/>
<feature type="non-terminal residue" evidence="1">
    <location>
        <position position="1"/>
    </location>
</feature>